<organism evidence="1 2">
    <name type="scientific">Paenibacillus contaminans</name>
    <dbReference type="NCBI Taxonomy" id="450362"/>
    <lineage>
        <taxon>Bacteria</taxon>
        <taxon>Bacillati</taxon>
        <taxon>Bacillota</taxon>
        <taxon>Bacilli</taxon>
        <taxon>Bacillales</taxon>
        <taxon>Paenibacillaceae</taxon>
        <taxon>Paenibacillus</taxon>
    </lineage>
</organism>
<comment type="caution">
    <text evidence="1">The sequence shown here is derived from an EMBL/GenBank/DDBJ whole genome shotgun (WGS) entry which is preliminary data.</text>
</comment>
<dbReference type="RefSeq" id="WP_113028763.1">
    <property type="nucleotide sequence ID" value="NZ_QMFB01000001.1"/>
</dbReference>
<dbReference type="EMBL" id="QMFB01000001">
    <property type="protein sequence ID" value="RAV22652.1"/>
    <property type="molecule type" value="Genomic_DNA"/>
</dbReference>
<dbReference type="Proteomes" id="UP000250369">
    <property type="component" value="Unassembled WGS sequence"/>
</dbReference>
<reference evidence="1 2" key="1">
    <citation type="journal article" date="2009" name="Int. J. Syst. Evol. Microbiol.">
        <title>Paenibacillus contaminans sp. nov., isolated from a contaminated laboratory plate.</title>
        <authorList>
            <person name="Chou J.H."/>
            <person name="Lee J.H."/>
            <person name="Lin M.C."/>
            <person name="Chang P.S."/>
            <person name="Arun A.B."/>
            <person name="Young C.C."/>
            <person name="Chen W.M."/>
        </authorList>
    </citation>
    <scope>NUCLEOTIDE SEQUENCE [LARGE SCALE GENOMIC DNA]</scope>
    <source>
        <strain evidence="1 2">CKOBP-6</strain>
    </source>
</reference>
<proteinExistence type="predicted"/>
<gene>
    <name evidence="1" type="ORF">DQG23_00075</name>
</gene>
<name>A0A329MSW8_9BACL</name>
<protein>
    <submittedName>
        <fullName evidence="1">Uncharacterized protein</fullName>
    </submittedName>
</protein>
<evidence type="ECO:0000313" key="1">
    <source>
        <dbReference type="EMBL" id="RAV22652.1"/>
    </source>
</evidence>
<evidence type="ECO:0000313" key="2">
    <source>
        <dbReference type="Proteomes" id="UP000250369"/>
    </source>
</evidence>
<keyword evidence="2" id="KW-1185">Reference proteome</keyword>
<accession>A0A329MSW8</accession>
<dbReference type="AlphaFoldDB" id="A0A329MSW8"/>
<sequence length="99" mass="12104">MQNILTLTLLDLNYYIKVHTDEKEEIQFISLTTINPLTMQCQRDTFFDLDDFRSIFIYGKLKNLWKEYQDKKIENKSRVYTEINEAKRQLNWFVDIMQI</sequence>